<dbReference type="InterPro" id="IPR050364">
    <property type="entry name" value="Cytochrome_P450_fung"/>
</dbReference>
<evidence type="ECO:0000256" key="11">
    <source>
        <dbReference type="SAM" id="Phobius"/>
    </source>
</evidence>
<evidence type="ECO:0000313" key="13">
    <source>
        <dbReference type="Proteomes" id="UP000310158"/>
    </source>
</evidence>
<proteinExistence type="inferred from homology"/>
<dbReference type="Pfam" id="PF00067">
    <property type="entry name" value="p450"/>
    <property type="match status" value="1"/>
</dbReference>
<protein>
    <recommendedName>
        <fullName evidence="14">Cytochrome P450</fullName>
    </recommendedName>
</protein>
<comment type="pathway">
    <text evidence="2">Secondary metabolite biosynthesis.</text>
</comment>
<dbReference type="GO" id="GO:0016705">
    <property type="term" value="F:oxidoreductase activity, acting on paired donors, with incorporation or reduction of molecular oxygen"/>
    <property type="evidence" value="ECO:0007669"/>
    <property type="project" value="InterPro"/>
</dbReference>
<organism evidence="12 13">
    <name type="scientific">Bondarzewia mesenterica</name>
    <dbReference type="NCBI Taxonomy" id="1095465"/>
    <lineage>
        <taxon>Eukaryota</taxon>
        <taxon>Fungi</taxon>
        <taxon>Dikarya</taxon>
        <taxon>Basidiomycota</taxon>
        <taxon>Agaricomycotina</taxon>
        <taxon>Agaricomycetes</taxon>
        <taxon>Russulales</taxon>
        <taxon>Bondarzewiaceae</taxon>
        <taxon>Bondarzewia</taxon>
    </lineage>
</organism>
<dbReference type="InterPro" id="IPR017972">
    <property type="entry name" value="Cyt_P450_CS"/>
</dbReference>
<comment type="cofactor">
    <cofactor evidence="1 9">
        <name>heme</name>
        <dbReference type="ChEBI" id="CHEBI:30413"/>
    </cofactor>
</comment>
<feature type="transmembrane region" description="Helical" evidence="11">
    <location>
        <begin position="12"/>
        <end position="32"/>
    </location>
</feature>
<dbReference type="OrthoDB" id="1470350at2759"/>
<comment type="similarity">
    <text evidence="3 10">Belongs to the cytochrome P450 family.</text>
</comment>
<evidence type="ECO:0000256" key="4">
    <source>
        <dbReference type="ARBA" id="ARBA00022617"/>
    </source>
</evidence>
<dbReference type="SUPFAM" id="SSF48264">
    <property type="entry name" value="Cytochrome P450"/>
    <property type="match status" value="1"/>
</dbReference>
<dbReference type="PANTHER" id="PTHR46300">
    <property type="entry name" value="P450, PUTATIVE (EUROFUNG)-RELATED-RELATED"/>
    <property type="match status" value="1"/>
</dbReference>
<evidence type="ECO:0000256" key="2">
    <source>
        <dbReference type="ARBA" id="ARBA00005179"/>
    </source>
</evidence>
<evidence type="ECO:0000256" key="10">
    <source>
        <dbReference type="RuleBase" id="RU000461"/>
    </source>
</evidence>
<feature type="transmembrane region" description="Helical" evidence="11">
    <location>
        <begin position="301"/>
        <end position="324"/>
    </location>
</feature>
<dbReference type="InterPro" id="IPR036396">
    <property type="entry name" value="Cyt_P450_sf"/>
</dbReference>
<dbReference type="EMBL" id="SGPL01000054">
    <property type="protein sequence ID" value="THH19118.1"/>
    <property type="molecule type" value="Genomic_DNA"/>
</dbReference>
<keyword evidence="8 10" id="KW-0503">Monooxygenase</keyword>
<keyword evidence="11" id="KW-0812">Transmembrane</keyword>
<dbReference type="PRINTS" id="PR00463">
    <property type="entry name" value="EP450I"/>
</dbReference>
<keyword evidence="11" id="KW-1133">Transmembrane helix</keyword>
<dbReference type="PRINTS" id="PR00385">
    <property type="entry name" value="P450"/>
</dbReference>
<keyword evidence="7 9" id="KW-0408">Iron</keyword>
<accession>A0A4S4M403</accession>
<sequence length="524" mass="59734">MLAMHSVPFPNFSVIMIGAVTSTIFYCVYVALLRRSLVDKDGNSIPTGPWGLPVVGSYPFLTHYPEVTLDRWAKKFGDLYSIWLGNQLFVVVSDPGTAKDLMVTNGAIFSSRKDMFIKAQTIFIGRGITGSPYNDTWRKHRRIAWSWLQQHMVDSYSQSLDREAKAMIKTLFEDSKAGALPVNPQPHAGRSSLNNMLMIVFAMRANRLDHPMVAHCLQISREFMNCTGPVANLVDFIPLLQQLPTTMRSRGRKLHQELLRTYGGMIKDIEAQMRTGAPVPDCAAKAMIEMREKENLDELDMAILASAFMIAGVETIAGIIQWFMALIGAHPDVQKKAQEELDRVVGRDRMPTIEDEKDCPYCRAIIKEVERCHNPFWLGTPHVNTQDFTYKGRFIPKDTVIICNTYTMHFNGARYSDPFVFNPDRYIDDPLSSSESANLTNPYERDHWMFGVGRRICVGMILADREIWLAISHILWAFNMVQIPEEPIDLKEYDGLSGRSPMPFRIKIMPRHERVTHLLQEVEL</sequence>
<dbReference type="InterPro" id="IPR001128">
    <property type="entry name" value="Cyt_P450"/>
</dbReference>
<dbReference type="PROSITE" id="PS00086">
    <property type="entry name" value="CYTOCHROME_P450"/>
    <property type="match status" value="1"/>
</dbReference>
<evidence type="ECO:0008006" key="14">
    <source>
        <dbReference type="Google" id="ProtNLM"/>
    </source>
</evidence>
<feature type="binding site" description="axial binding residue" evidence="9">
    <location>
        <position position="457"/>
    </location>
    <ligand>
        <name>heme</name>
        <dbReference type="ChEBI" id="CHEBI:30413"/>
    </ligand>
    <ligandPart>
        <name>Fe</name>
        <dbReference type="ChEBI" id="CHEBI:18248"/>
    </ligandPart>
</feature>
<dbReference type="CDD" id="cd11065">
    <property type="entry name" value="CYP64-like"/>
    <property type="match status" value="1"/>
</dbReference>
<reference evidence="12 13" key="1">
    <citation type="submission" date="2019-02" db="EMBL/GenBank/DDBJ databases">
        <title>Genome sequencing of the rare red list fungi Bondarzewia mesenterica.</title>
        <authorList>
            <person name="Buettner E."/>
            <person name="Kellner H."/>
        </authorList>
    </citation>
    <scope>NUCLEOTIDE SEQUENCE [LARGE SCALE GENOMIC DNA]</scope>
    <source>
        <strain evidence="12 13">DSM 108281</strain>
    </source>
</reference>
<dbReference type="InterPro" id="IPR002401">
    <property type="entry name" value="Cyt_P450_E_grp-I"/>
</dbReference>
<name>A0A4S4M403_9AGAM</name>
<evidence type="ECO:0000256" key="9">
    <source>
        <dbReference type="PIRSR" id="PIRSR602401-1"/>
    </source>
</evidence>
<gene>
    <name evidence="12" type="ORF">EW146_g1988</name>
</gene>
<keyword evidence="5 9" id="KW-0479">Metal-binding</keyword>
<dbReference type="AlphaFoldDB" id="A0A4S4M403"/>
<dbReference type="PANTHER" id="PTHR46300:SF11">
    <property type="entry name" value="OXIDOREDUCTASE, PUTATIVE-RELATED"/>
    <property type="match status" value="1"/>
</dbReference>
<evidence type="ECO:0000256" key="3">
    <source>
        <dbReference type="ARBA" id="ARBA00010617"/>
    </source>
</evidence>
<dbReference type="GO" id="GO:0005506">
    <property type="term" value="F:iron ion binding"/>
    <property type="evidence" value="ECO:0007669"/>
    <property type="project" value="InterPro"/>
</dbReference>
<keyword evidence="6 10" id="KW-0560">Oxidoreductase</keyword>
<keyword evidence="13" id="KW-1185">Reference proteome</keyword>
<evidence type="ECO:0000256" key="5">
    <source>
        <dbReference type="ARBA" id="ARBA00022723"/>
    </source>
</evidence>
<dbReference type="Proteomes" id="UP000310158">
    <property type="component" value="Unassembled WGS sequence"/>
</dbReference>
<evidence type="ECO:0000256" key="8">
    <source>
        <dbReference type="ARBA" id="ARBA00023033"/>
    </source>
</evidence>
<keyword evidence="11" id="KW-0472">Membrane</keyword>
<evidence type="ECO:0000256" key="6">
    <source>
        <dbReference type="ARBA" id="ARBA00023002"/>
    </source>
</evidence>
<evidence type="ECO:0000256" key="1">
    <source>
        <dbReference type="ARBA" id="ARBA00001971"/>
    </source>
</evidence>
<keyword evidence="4 9" id="KW-0349">Heme</keyword>
<evidence type="ECO:0000256" key="7">
    <source>
        <dbReference type="ARBA" id="ARBA00023004"/>
    </source>
</evidence>
<dbReference type="Gene3D" id="1.10.630.10">
    <property type="entry name" value="Cytochrome P450"/>
    <property type="match status" value="1"/>
</dbReference>
<evidence type="ECO:0000313" key="12">
    <source>
        <dbReference type="EMBL" id="THH19118.1"/>
    </source>
</evidence>
<dbReference type="GO" id="GO:0020037">
    <property type="term" value="F:heme binding"/>
    <property type="evidence" value="ECO:0007669"/>
    <property type="project" value="InterPro"/>
</dbReference>
<dbReference type="GO" id="GO:0004497">
    <property type="term" value="F:monooxygenase activity"/>
    <property type="evidence" value="ECO:0007669"/>
    <property type="project" value="UniProtKB-KW"/>
</dbReference>
<comment type="caution">
    <text evidence="12">The sequence shown here is derived from an EMBL/GenBank/DDBJ whole genome shotgun (WGS) entry which is preliminary data.</text>
</comment>